<name>A0ACD3Y8E1_9GAMM</name>
<accession>A0ACD3Y8E1</accession>
<protein>
    <submittedName>
        <fullName evidence="1">Phosphoethanolamine transferase</fullName>
    </submittedName>
</protein>
<reference evidence="1" key="1">
    <citation type="submission" date="2022-03" db="EMBL/GenBank/DDBJ databases">
        <title>ESBL-producing Moellerella wisconsensis and Escherichia marmotae isolated from wild game meat.</title>
        <authorList>
            <person name="Biggel M."/>
        </authorList>
    </citation>
    <scope>NUCLEOTIDE SEQUENCE</scope>
    <source>
        <strain evidence="1">W1</strain>
    </source>
</reference>
<organism evidence="1 2">
    <name type="scientific">Moellerella wisconsensis</name>
    <dbReference type="NCBI Taxonomy" id="158849"/>
    <lineage>
        <taxon>Bacteria</taxon>
        <taxon>Pseudomonadati</taxon>
        <taxon>Pseudomonadota</taxon>
        <taxon>Gammaproteobacteria</taxon>
        <taxon>Enterobacterales</taxon>
        <taxon>Morganellaceae</taxon>
        <taxon>Moellerella</taxon>
    </lineage>
</organism>
<evidence type="ECO:0000313" key="1">
    <source>
        <dbReference type="EMBL" id="UNH38961.1"/>
    </source>
</evidence>
<proteinExistence type="predicted"/>
<keyword evidence="1" id="KW-0808">Transferase</keyword>
<evidence type="ECO:0000313" key="2">
    <source>
        <dbReference type="Proteomes" id="UP000829420"/>
    </source>
</evidence>
<keyword evidence="2" id="KW-1185">Reference proteome</keyword>
<dbReference type="Proteomes" id="UP000829420">
    <property type="component" value="Chromosome"/>
</dbReference>
<sequence>MFYSQSCSKELPSSYMPKIYIFLVLSIITILPVFLSGDLAIEYKIKMTISGLLLVISSAWFYKFKIGKIYTVFAALLWALNLSTSFFFYKEHDIGFSSTIAETVINTNSSEAAGMLSYNKYYILFFICMSLIYYLSVRWLSFYTSNQQGKYGLILLIGFLPLIFIDYYAMGKDQKNNLIATEHFFMGTPFYNASAMVRSLHDVRQIKKIANININYKYQKNDTDIETYILIIGESSRRDHMQIYGYQHPNTPNLVNQKNNILLFTQAISPAPVTLLSVPISLSNIQYEQLNDKSYYADNIISLANHAGFKTFWFSNQGKAGKSTSLISAIAHKSQNSRWQNTITYDEDLLPYLDNALQEKGKKLIVLHLYGSHEPACNRFPEKRLQHYGDNQDDNCYDSSIAYTDSIIGNIINKVDQQKASILYFSDHALQRIDNNGDIRYHHGVNKTKKEAYQIPLLIWYSDKINQQKRKIGNIDHPVSTANNYFLISDWLGIIHKEHKQTCYSALRTCFNGNTPIRVLDGNKNILDYQKLPSEKNVILNAQSPK</sequence>
<dbReference type="EMBL" id="CP093255">
    <property type="protein sequence ID" value="UNH38961.1"/>
    <property type="molecule type" value="Genomic_DNA"/>
</dbReference>
<gene>
    <name evidence="1" type="ORF">MNY70_00255</name>
</gene>